<evidence type="ECO:0000313" key="2">
    <source>
        <dbReference type="EMBL" id="MFC7061908.1"/>
    </source>
</evidence>
<dbReference type="RefSeq" id="WP_204709887.1">
    <property type="nucleotide sequence ID" value="NZ_JBHSZV010000020.1"/>
</dbReference>
<dbReference type="InterPro" id="IPR052353">
    <property type="entry name" value="Benzoxazolinone_Detox_Enz"/>
</dbReference>
<evidence type="ECO:0000259" key="1">
    <source>
        <dbReference type="PROSITE" id="PS51340"/>
    </source>
</evidence>
<reference evidence="3" key="1">
    <citation type="journal article" date="2019" name="Int. J. Syst. Evol. Microbiol.">
        <title>The Global Catalogue of Microorganisms (GCM) 10K type strain sequencing project: providing services to taxonomists for standard genome sequencing and annotation.</title>
        <authorList>
            <consortium name="The Broad Institute Genomics Platform"/>
            <consortium name="The Broad Institute Genome Sequencing Center for Infectious Disease"/>
            <person name="Wu L."/>
            <person name="Ma J."/>
        </authorList>
    </citation>
    <scope>NUCLEOTIDE SEQUENCE [LARGE SCALE GENOMIC DNA]</scope>
    <source>
        <strain evidence="3">CGMCC 4.1621</strain>
    </source>
</reference>
<keyword evidence="3" id="KW-1185">Reference proteome</keyword>
<dbReference type="InterPro" id="IPR011037">
    <property type="entry name" value="Pyrv_Knase-like_insert_dom_sf"/>
</dbReference>
<protein>
    <submittedName>
        <fullName evidence="2">MOSC domain-containing protein</fullName>
    </submittedName>
</protein>
<proteinExistence type="predicted"/>
<comment type="caution">
    <text evidence="2">The sequence shown here is derived from an EMBL/GenBank/DDBJ whole genome shotgun (WGS) entry which is preliminary data.</text>
</comment>
<feature type="domain" description="MOSC" evidence="1">
    <location>
        <begin position="30"/>
        <end position="164"/>
    </location>
</feature>
<evidence type="ECO:0000313" key="3">
    <source>
        <dbReference type="Proteomes" id="UP001596410"/>
    </source>
</evidence>
<dbReference type="InterPro" id="IPR005302">
    <property type="entry name" value="MoCF_Sase_C"/>
</dbReference>
<dbReference type="InterPro" id="IPR005163">
    <property type="entry name" value="Tri_helical_YiiM-like"/>
</dbReference>
<sequence>MKYKLVSLNVGGPECYQTDKGELESAYRKTPVKEPTFLSFLNFVGDEQADKKNHGGIDQAVCLYPAQHYKHFEKEYNQLFPFPSFGENITVDGIDERTVNIGDIFMMGEAELQVTKPRKPCYIIARTHGIDDFPKRVQTTGYTGFYLRVLKEGYVQAGDELLLKASNPHGVKVADVNDVKYHDPHNQEKIRRIIEVEAFPEEDRASLIKRLS</sequence>
<name>A0ABW2EHY3_9BACI</name>
<dbReference type="Pfam" id="PF03473">
    <property type="entry name" value="MOSC"/>
    <property type="match status" value="1"/>
</dbReference>
<dbReference type="PROSITE" id="PS51340">
    <property type="entry name" value="MOSC"/>
    <property type="match status" value="1"/>
</dbReference>
<dbReference type="SUPFAM" id="SSF50800">
    <property type="entry name" value="PK beta-barrel domain-like"/>
    <property type="match status" value="1"/>
</dbReference>
<dbReference type="Proteomes" id="UP001596410">
    <property type="component" value="Unassembled WGS sequence"/>
</dbReference>
<gene>
    <name evidence="2" type="ORF">ACFQIC_08560</name>
</gene>
<dbReference type="PANTHER" id="PTHR30212:SF4">
    <property type="entry name" value="MOSC DOMAIN-CONTAINING PROTEIN"/>
    <property type="match status" value="1"/>
</dbReference>
<organism evidence="2 3">
    <name type="scientific">Halobacillus seohaensis</name>
    <dbReference type="NCBI Taxonomy" id="447421"/>
    <lineage>
        <taxon>Bacteria</taxon>
        <taxon>Bacillati</taxon>
        <taxon>Bacillota</taxon>
        <taxon>Bacilli</taxon>
        <taxon>Bacillales</taxon>
        <taxon>Bacillaceae</taxon>
        <taxon>Halobacillus</taxon>
    </lineage>
</organism>
<accession>A0ABW2EHY3</accession>
<dbReference type="EMBL" id="JBHSZV010000020">
    <property type="protein sequence ID" value="MFC7061908.1"/>
    <property type="molecule type" value="Genomic_DNA"/>
</dbReference>
<dbReference type="Gene3D" id="2.40.33.20">
    <property type="entry name" value="PK beta-barrel domain-like"/>
    <property type="match status" value="1"/>
</dbReference>
<dbReference type="PANTHER" id="PTHR30212">
    <property type="entry name" value="PROTEIN YIIM"/>
    <property type="match status" value="1"/>
</dbReference>
<dbReference type="Pfam" id="PF03475">
    <property type="entry name" value="YiiM_3-alpha"/>
    <property type="match status" value="1"/>
</dbReference>